<evidence type="ECO:0000313" key="1">
    <source>
        <dbReference type="EMBL" id="EMD38297.1"/>
    </source>
</evidence>
<keyword evidence="2" id="KW-1185">Reference proteome</keyword>
<gene>
    <name evidence="1" type="ORF">CERSUDRAFT_93828</name>
</gene>
<organism evidence="1 2">
    <name type="scientific">Ceriporiopsis subvermispora (strain B)</name>
    <name type="common">White-rot fungus</name>
    <name type="synonym">Gelatoporia subvermispora</name>
    <dbReference type="NCBI Taxonomy" id="914234"/>
    <lineage>
        <taxon>Eukaryota</taxon>
        <taxon>Fungi</taxon>
        <taxon>Dikarya</taxon>
        <taxon>Basidiomycota</taxon>
        <taxon>Agaricomycotina</taxon>
        <taxon>Agaricomycetes</taxon>
        <taxon>Polyporales</taxon>
        <taxon>Gelatoporiaceae</taxon>
        <taxon>Gelatoporia</taxon>
    </lineage>
</organism>
<proteinExistence type="predicted"/>
<evidence type="ECO:0000313" key="2">
    <source>
        <dbReference type="Proteomes" id="UP000016930"/>
    </source>
</evidence>
<name>M2RIJ7_CERS8</name>
<protein>
    <submittedName>
        <fullName evidence="1">Uncharacterized protein</fullName>
    </submittedName>
</protein>
<dbReference type="AlphaFoldDB" id="M2RIJ7"/>
<sequence>MLQGEASSTDPTELVQLVLQPLEDALASRHAAILNLDASDFKTLQAIGEGKATPGDIESVVVDRLWDLWHQGRIYYDGSTLIVKYLDMVHNSLSRIVDS</sequence>
<reference evidence="1 2" key="1">
    <citation type="journal article" date="2012" name="Proc. Natl. Acad. Sci. U.S.A.">
        <title>Comparative genomics of Ceriporiopsis subvermispora and Phanerochaete chrysosporium provide insight into selective ligninolysis.</title>
        <authorList>
            <person name="Fernandez-Fueyo E."/>
            <person name="Ruiz-Duenas F.J."/>
            <person name="Ferreira P."/>
            <person name="Floudas D."/>
            <person name="Hibbett D.S."/>
            <person name="Canessa P."/>
            <person name="Larrondo L.F."/>
            <person name="James T.Y."/>
            <person name="Seelenfreund D."/>
            <person name="Lobos S."/>
            <person name="Polanco R."/>
            <person name="Tello M."/>
            <person name="Honda Y."/>
            <person name="Watanabe T."/>
            <person name="Watanabe T."/>
            <person name="Ryu J.S."/>
            <person name="Kubicek C.P."/>
            <person name="Schmoll M."/>
            <person name="Gaskell J."/>
            <person name="Hammel K.E."/>
            <person name="St John F.J."/>
            <person name="Vanden Wymelenberg A."/>
            <person name="Sabat G."/>
            <person name="Splinter BonDurant S."/>
            <person name="Syed K."/>
            <person name="Yadav J.S."/>
            <person name="Doddapaneni H."/>
            <person name="Subramanian V."/>
            <person name="Lavin J.L."/>
            <person name="Oguiza J.A."/>
            <person name="Perez G."/>
            <person name="Pisabarro A.G."/>
            <person name="Ramirez L."/>
            <person name="Santoyo F."/>
            <person name="Master E."/>
            <person name="Coutinho P.M."/>
            <person name="Henrissat B."/>
            <person name="Lombard V."/>
            <person name="Magnuson J.K."/>
            <person name="Kuees U."/>
            <person name="Hori C."/>
            <person name="Igarashi K."/>
            <person name="Samejima M."/>
            <person name="Held B.W."/>
            <person name="Barry K.W."/>
            <person name="LaButti K.M."/>
            <person name="Lapidus A."/>
            <person name="Lindquist E.A."/>
            <person name="Lucas S.M."/>
            <person name="Riley R."/>
            <person name="Salamov A.A."/>
            <person name="Hoffmeister D."/>
            <person name="Schwenk D."/>
            <person name="Hadar Y."/>
            <person name="Yarden O."/>
            <person name="de Vries R.P."/>
            <person name="Wiebenga A."/>
            <person name="Stenlid J."/>
            <person name="Eastwood D."/>
            <person name="Grigoriev I.V."/>
            <person name="Berka R.M."/>
            <person name="Blanchette R.A."/>
            <person name="Kersten P."/>
            <person name="Martinez A.T."/>
            <person name="Vicuna R."/>
            <person name="Cullen D."/>
        </authorList>
    </citation>
    <scope>NUCLEOTIDE SEQUENCE [LARGE SCALE GENOMIC DNA]</scope>
    <source>
        <strain evidence="1 2">B</strain>
    </source>
</reference>
<dbReference type="HOGENOM" id="CLU_2320108_0_0_1"/>
<accession>M2RIJ7</accession>
<dbReference type="EMBL" id="KB445795">
    <property type="protein sequence ID" value="EMD38297.1"/>
    <property type="molecule type" value="Genomic_DNA"/>
</dbReference>
<dbReference type="Proteomes" id="UP000016930">
    <property type="component" value="Unassembled WGS sequence"/>
</dbReference>